<organism evidence="2 3">
    <name type="scientific">Cupriavidus pauculus</name>
    <dbReference type="NCBI Taxonomy" id="82633"/>
    <lineage>
        <taxon>Bacteria</taxon>
        <taxon>Pseudomonadati</taxon>
        <taxon>Pseudomonadota</taxon>
        <taxon>Betaproteobacteria</taxon>
        <taxon>Burkholderiales</taxon>
        <taxon>Burkholderiaceae</taxon>
        <taxon>Cupriavidus</taxon>
    </lineage>
</organism>
<name>A0A3G8H0T5_9BURK</name>
<feature type="transmembrane region" description="Helical" evidence="1">
    <location>
        <begin position="348"/>
        <end position="368"/>
    </location>
</feature>
<proteinExistence type="predicted"/>
<feature type="transmembrane region" description="Helical" evidence="1">
    <location>
        <begin position="263"/>
        <end position="282"/>
    </location>
</feature>
<feature type="transmembrane region" description="Helical" evidence="1">
    <location>
        <begin position="41"/>
        <end position="59"/>
    </location>
</feature>
<feature type="transmembrane region" description="Helical" evidence="1">
    <location>
        <begin position="143"/>
        <end position="171"/>
    </location>
</feature>
<accession>A0A3G8H0T5</accession>
<feature type="transmembrane region" description="Helical" evidence="1">
    <location>
        <begin position="112"/>
        <end position="131"/>
    </location>
</feature>
<dbReference type="OrthoDB" id="8767325at2"/>
<keyword evidence="1" id="KW-0812">Transmembrane</keyword>
<evidence type="ECO:0000313" key="3">
    <source>
        <dbReference type="Proteomes" id="UP000270411"/>
    </source>
</evidence>
<protein>
    <submittedName>
        <fullName evidence="2">EpsG family protein</fullName>
    </submittedName>
</protein>
<feature type="transmembrane region" description="Helical" evidence="1">
    <location>
        <begin position="16"/>
        <end position="34"/>
    </location>
</feature>
<evidence type="ECO:0000256" key="1">
    <source>
        <dbReference type="SAM" id="Phobius"/>
    </source>
</evidence>
<feature type="transmembrane region" description="Helical" evidence="1">
    <location>
        <begin position="294"/>
        <end position="310"/>
    </location>
</feature>
<dbReference type="Pfam" id="PF14897">
    <property type="entry name" value="EpsG"/>
    <property type="match status" value="1"/>
</dbReference>
<dbReference type="RefSeq" id="WP_124683736.1">
    <property type="nucleotide sequence ID" value="NZ_CP033969.1"/>
</dbReference>
<keyword evidence="1" id="KW-0472">Membrane</keyword>
<feature type="transmembrane region" description="Helical" evidence="1">
    <location>
        <begin position="216"/>
        <end position="243"/>
    </location>
</feature>
<dbReference type="EMBL" id="CP033969">
    <property type="protein sequence ID" value="AZG13885.1"/>
    <property type="molecule type" value="Genomic_DNA"/>
</dbReference>
<gene>
    <name evidence="2" type="ORF">EHF44_10770</name>
</gene>
<sequence length="432" mass="49158">MRVSRLCDRGTKEITMLPYIAALTLFWGGATIALFRKRTDFLLLCVVFVAFVLLAGTRYETGFDWPVYELALSEAPTLVDLFNGAVLQDTVRLMEPLFLLLLSTLKSFDADIQTLFFVVALFNGAVLIRFFQYTRTNIAVGLAIYFSWAYLVVQMAVIRQSLAVSFLMLAIMAFDRRRLARAALWLAMGTFIQYSLLLFLPIFFTAIWRRLLAWRYWIVGGLTLVLLSGISMFWMLQAIAGLIPNAFIAGKLAGYAALAPSPGFSVTAAAYFVMHTAIFLFLSRTYDPSSRIETVLIGSMMMMVIAQALIPEWPLLWNRLHYFVIVAQIVMLARRWHTLPQVRMRVEYLAVYGLSLAVFAKLILWPGMEPYLPYQSYLEQAWTGYAGDGRQRAEDYYLHFNEALRMERIESGSLVPEEGSTRQLFASPDLAR</sequence>
<dbReference type="KEGG" id="cpau:EHF44_10770"/>
<dbReference type="InterPro" id="IPR049458">
    <property type="entry name" value="EpsG-like"/>
</dbReference>
<keyword evidence="1" id="KW-1133">Transmembrane helix</keyword>
<feature type="transmembrane region" description="Helical" evidence="1">
    <location>
        <begin position="183"/>
        <end position="204"/>
    </location>
</feature>
<evidence type="ECO:0000313" key="2">
    <source>
        <dbReference type="EMBL" id="AZG13885.1"/>
    </source>
</evidence>
<dbReference type="Proteomes" id="UP000270411">
    <property type="component" value="Chromosome 1"/>
</dbReference>
<reference evidence="3" key="1">
    <citation type="submission" date="2018-11" db="EMBL/GenBank/DDBJ databases">
        <title>FDA dAtabase for Regulatory Grade micrObial Sequences (FDA-ARGOS): Supporting development and validation of Infectious Disease Dx tests.</title>
        <authorList>
            <person name="Goldberg B."/>
            <person name="Campos J."/>
            <person name="Tallon L."/>
            <person name="Sadzewicz L."/>
            <person name="Zhao X."/>
            <person name="Vavikolanu K."/>
            <person name="Mehta A."/>
            <person name="Aluvathingal J."/>
            <person name="Nadendla S."/>
            <person name="Geyer C."/>
            <person name="Nandy P."/>
            <person name="Yan Y."/>
            <person name="Sichtig H."/>
        </authorList>
    </citation>
    <scope>NUCLEOTIDE SEQUENCE [LARGE SCALE GENOMIC DNA]</scope>
    <source>
        <strain evidence="3">FDAARGOS_614</strain>
    </source>
</reference>
<feature type="transmembrane region" description="Helical" evidence="1">
    <location>
        <begin position="316"/>
        <end position="336"/>
    </location>
</feature>
<dbReference type="AlphaFoldDB" id="A0A3G8H0T5"/>